<proteinExistence type="predicted"/>
<evidence type="ECO:0008006" key="3">
    <source>
        <dbReference type="Google" id="ProtNLM"/>
    </source>
</evidence>
<gene>
    <name evidence="1" type="ORF">GCM10007359_05460</name>
</gene>
<dbReference type="AlphaFoldDB" id="A0A917INQ4"/>
<dbReference type="PROSITE" id="PS51257">
    <property type="entry name" value="PROKAR_LIPOPROTEIN"/>
    <property type="match status" value="1"/>
</dbReference>
<reference evidence="1 2" key="1">
    <citation type="journal article" date="2014" name="Int. J. Syst. Evol. Microbiol.">
        <title>Complete genome sequence of Corynebacterium casei LMG S-19264T (=DSM 44701T), isolated from a smear-ripened cheese.</title>
        <authorList>
            <consortium name="US DOE Joint Genome Institute (JGI-PGF)"/>
            <person name="Walter F."/>
            <person name="Albersmeier A."/>
            <person name="Kalinowski J."/>
            <person name="Ruckert C."/>
        </authorList>
    </citation>
    <scope>NUCLEOTIDE SEQUENCE [LARGE SCALE GENOMIC DNA]</scope>
    <source>
        <strain evidence="1 2">CCM 8669</strain>
    </source>
</reference>
<dbReference type="RefSeq" id="WP_229723027.1">
    <property type="nucleotide sequence ID" value="NZ_BMDC01000001.1"/>
</dbReference>
<comment type="caution">
    <text evidence="1">The sequence shown here is derived from an EMBL/GenBank/DDBJ whole genome shotgun (WGS) entry which is preliminary data.</text>
</comment>
<accession>A0A917INQ4</accession>
<organism evidence="1 2">
    <name type="scientific">Rothia aerolata</name>
    <dbReference type="NCBI Taxonomy" id="1812262"/>
    <lineage>
        <taxon>Bacteria</taxon>
        <taxon>Bacillati</taxon>
        <taxon>Actinomycetota</taxon>
        <taxon>Actinomycetes</taxon>
        <taxon>Micrococcales</taxon>
        <taxon>Micrococcaceae</taxon>
        <taxon>Rothia</taxon>
    </lineage>
</organism>
<name>A0A917INQ4_9MICC</name>
<sequence length="179" mass="18680">MRFFDPSLSPRFRSRSKAVLLAGGLLTLTACGPGAVHVQPAEDAANPACAAAMVAMPEELAGFKQRETTAQATTAWGDPATVILKCGVQVPEPVSDPCVSVNGVDWIVKPAEGNTAEGSAVQEATGTWTATSFGRSPNVQVTFNADEISSSSMLVEIDSAVSQLEQVKQCANIDDTLNL</sequence>
<keyword evidence="2" id="KW-1185">Reference proteome</keyword>
<dbReference type="InterPro" id="IPR021903">
    <property type="entry name" value="DUF3515"/>
</dbReference>
<evidence type="ECO:0000313" key="2">
    <source>
        <dbReference type="Proteomes" id="UP000600171"/>
    </source>
</evidence>
<evidence type="ECO:0000313" key="1">
    <source>
        <dbReference type="EMBL" id="GGH58853.1"/>
    </source>
</evidence>
<dbReference type="Proteomes" id="UP000600171">
    <property type="component" value="Unassembled WGS sequence"/>
</dbReference>
<dbReference type="EMBL" id="BMDC01000001">
    <property type="protein sequence ID" value="GGH58853.1"/>
    <property type="molecule type" value="Genomic_DNA"/>
</dbReference>
<protein>
    <recommendedName>
        <fullName evidence="3">DUF3515 domain-containing protein</fullName>
    </recommendedName>
</protein>
<dbReference type="Pfam" id="PF12028">
    <property type="entry name" value="DUF3515"/>
    <property type="match status" value="1"/>
</dbReference>